<dbReference type="Proteomes" id="UP001196413">
    <property type="component" value="Unassembled WGS sequence"/>
</dbReference>
<comment type="caution">
    <text evidence="1">The sequence shown here is derived from an EMBL/GenBank/DDBJ whole genome shotgun (WGS) entry which is preliminary data.</text>
</comment>
<keyword evidence="2" id="KW-1185">Reference proteome</keyword>
<evidence type="ECO:0000313" key="1">
    <source>
        <dbReference type="EMBL" id="KAJ1359387.1"/>
    </source>
</evidence>
<proteinExistence type="predicted"/>
<sequence>MQYILRKCVFDYRYFISPYDKRTLDFDDPRCSVLREKLAAVINRGIIDIWHKGQSRRKTDSTTYALLMDALES</sequence>
<organism evidence="1 2">
    <name type="scientific">Parelaphostrongylus tenuis</name>
    <name type="common">Meningeal worm</name>
    <dbReference type="NCBI Taxonomy" id="148309"/>
    <lineage>
        <taxon>Eukaryota</taxon>
        <taxon>Metazoa</taxon>
        <taxon>Ecdysozoa</taxon>
        <taxon>Nematoda</taxon>
        <taxon>Chromadorea</taxon>
        <taxon>Rhabditida</taxon>
        <taxon>Rhabditina</taxon>
        <taxon>Rhabditomorpha</taxon>
        <taxon>Strongyloidea</taxon>
        <taxon>Metastrongylidae</taxon>
        <taxon>Parelaphostrongylus</taxon>
    </lineage>
</organism>
<dbReference type="EMBL" id="JAHQIW010003604">
    <property type="protein sequence ID" value="KAJ1359387.1"/>
    <property type="molecule type" value="Genomic_DNA"/>
</dbReference>
<accession>A0AAD5MIY4</accession>
<evidence type="ECO:0000313" key="2">
    <source>
        <dbReference type="Proteomes" id="UP001196413"/>
    </source>
</evidence>
<name>A0AAD5MIY4_PARTN</name>
<dbReference type="AlphaFoldDB" id="A0AAD5MIY4"/>
<gene>
    <name evidence="1" type="ORF">KIN20_018097</name>
</gene>
<protein>
    <submittedName>
        <fullName evidence="1">Uncharacterized protein</fullName>
    </submittedName>
</protein>
<reference evidence="1" key="1">
    <citation type="submission" date="2021-06" db="EMBL/GenBank/DDBJ databases">
        <title>Parelaphostrongylus tenuis whole genome reference sequence.</title>
        <authorList>
            <person name="Garwood T.J."/>
            <person name="Larsen P.A."/>
            <person name="Fountain-Jones N.M."/>
            <person name="Garbe J.R."/>
            <person name="Macchietto M.G."/>
            <person name="Kania S.A."/>
            <person name="Gerhold R.W."/>
            <person name="Richards J.E."/>
            <person name="Wolf T.M."/>
        </authorList>
    </citation>
    <scope>NUCLEOTIDE SEQUENCE</scope>
    <source>
        <strain evidence="1">MNPRO001-30</strain>
        <tissue evidence="1">Meninges</tissue>
    </source>
</reference>